<dbReference type="InterPro" id="IPR050325">
    <property type="entry name" value="Prot/Nucl_acid_deglycase"/>
</dbReference>
<evidence type="ECO:0000313" key="6">
    <source>
        <dbReference type="Proteomes" id="UP000220133"/>
    </source>
</evidence>
<dbReference type="EMBL" id="CP023777">
    <property type="protein sequence ID" value="ATL49735.1"/>
    <property type="molecule type" value="Genomic_DNA"/>
</dbReference>
<evidence type="ECO:0000256" key="1">
    <source>
        <dbReference type="ARBA" id="ARBA00023016"/>
    </source>
</evidence>
<dbReference type="GO" id="GO:0019243">
    <property type="term" value="P:methylglyoxal catabolic process to D-lactate via S-lactoyl-glutathione"/>
    <property type="evidence" value="ECO:0007669"/>
    <property type="project" value="TreeGrafter"/>
</dbReference>
<dbReference type="Proteomes" id="UP000220133">
    <property type="component" value="Chromosome"/>
</dbReference>
<keyword evidence="6" id="KW-1185">Reference proteome</keyword>
<dbReference type="GO" id="GO:0005737">
    <property type="term" value="C:cytoplasm"/>
    <property type="evidence" value="ECO:0007669"/>
    <property type="project" value="TreeGrafter"/>
</dbReference>
<evidence type="ECO:0000259" key="4">
    <source>
        <dbReference type="Pfam" id="PF01965"/>
    </source>
</evidence>
<keyword evidence="5" id="KW-0315">Glutamine amidotransferase</keyword>
<keyword evidence="2" id="KW-0456">Lyase</keyword>
<accession>A0A291R0N0</accession>
<dbReference type="AlphaFoldDB" id="A0A291R0N0"/>
<dbReference type="PANTHER" id="PTHR48094">
    <property type="entry name" value="PROTEIN/NUCLEIC ACID DEGLYCASE DJ-1-RELATED"/>
    <property type="match status" value="1"/>
</dbReference>
<name>A0A291R0N0_9BACT</name>
<dbReference type="Gene3D" id="3.40.50.880">
    <property type="match status" value="1"/>
</dbReference>
<reference evidence="5 6" key="1">
    <citation type="submission" date="2017-10" db="EMBL/GenBank/DDBJ databases">
        <title>Paenichitinophaga pekingensis gen. nov., sp. nov., isolated from activated sludge.</title>
        <authorList>
            <person name="Jin D."/>
            <person name="Kong X."/>
            <person name="Deng Y."/>
            <person name="Bai Z."/>
        </authorList>
    </citation>
    <scope>NUCLEOTIDE SEQUENCE [LARGE SCALE GENOMIC DNA]</scope>
    <source>
        <strain evidence="5 6">13</strain>
    </source>
</reference>
<proteinExistence type="inferred from homology"/>
<evidence type="ECO:0000313" key="5">
    <source>
        <dbReference type="EMBL" id="ATL49735.1"/>
    </source>
</evidence>
<organism evidence="5 6">
    <name type="scientific">Chitinophaga caeni</name>
    <dbReference type="NCBI Taxonomy" id="2029983"/>
    <lineage>
        <taxon>Bacteria</taxon>
        <taxon>Pseudomonadati</taxon>
        <taxon>Bacteroidota</taxon>
        <taxon>Chitinophagia</taxon>
        <taxon>Chitinophagales</taxon>
        <taxon>Chitinophagaceae</taxon>
        <taxon>Chitinophaga</taxon>
    </lineage>
</organism>
<dbReference type="OrthoDB" id="9792284at2"/>
<dbReference type="GO" id="GO:0019172">
    <property type="term" value="F:glyoxalase III activity"/>
    <property type="evidence" value="ECO:0007669"/>
    <property type="project" value="TreeGrafter"/>
</dbReference>
<dbReference type="SUPFAM" id="SSF52317">
    <property type="entry name" value="Class I glutamine amidotransferase-like"/>
    <property type="match status" value="1"/>
</dbReference>
<sequence length="225" mass="24506">MKKKVLFVLTSHDQLGNTDEKTGYWLSEASHPWHVFKEAGYEMDFMSPKGGMPPVDGKDTTDPVNQAFMNDAKVQEKLTHTLTPGQVDPKDYDVILYVGGHGAMWDLPNVPQIATIAANIYEKGGIVAAVCHGPAGLVNIKLKDGEYLLKGKTVAGFTNEEEEKRGLGKVVPFLLADKLEERGARHVDAPMWTDHIEVDGRLITGQNPASATSLAKAIVKALDAK</sequence>
<dbReference type="InterPro" id="IPR029062">
    <property type="entry name" value="Class_I_gatase-like"/>
</dbReference>
<comment type="similarity">
    <text evidence="3">Belongs to the peptidase C56 family. HSP31-like subfamily.</text>
</comment>
<dbReference type="KEGG" id="cbae:COR50_05305"/>
<gene>
    <name evidence="5" type="ORF">COR50_05305</name>
</gene>
<keyword evidence="5" id="KW-0808">Transferase</keyword>
<dbReference type="InterPro" id="IPR002818">
    <property type="entry name" value="DJ-1/PfpI"/>
</dbReference>
<feature type="domain" description="DJ-1/PfpI" evidence="4">
    <location>
        <begin position="27"/>
        <end position="220"/>
    </location>
</feature>
<dbReference type="GO" id="GO:0016740">
    <property type="term" value="F:transferase activity"/>
    <property type="evidence" value="ECO:0007669"/>
    <property type="project" value="UniProtKB-KW"/>
</dbReference>
<dbReference type="Pfam" id="PF01965">
    <property type="entry name" value="DJ-1_PfpI"/>
    <property type="match status" value="1"/>
</dbReference>
<evidence type="ECO:0000256" key="3">
    <source>
        <dbReference type="ARBA" id="ARBA00038493"/>
    </source>
</evidence>
<protein>
    <submittedName>
        <fullName evidence="5">Type 1 glutamine amidotransferase domain-containing protein</fullName>
    </submittedName>
</protein>
<dbReference type="PANTHER" id="PTHR48094:SF11">
    <property type="entry name" value="GLUTATHIONE-INDEPENDENT GLYOXALASE HSP31-RELATED"/>
    <property type="match status" value="1"/>
</dbReference>
<evidence type="ECO:0000256" key="2">
    <source>
        <dbReference type="ARBA" id="ARBA00023239"/>
    </source>
</evidence>
<dbReference type="CDD" id="cd03141">
    <property type="entry name" value="GATase1_Hsp31_like"/>
    <property type="match status" value="1"/>
</dbReference>
<keyword evidence="1" id="KW-0346">Stress response</keyword>
<dbReference type="RefSeq" id="WP_098196102.1">
    <property type="nucleotide sequence ID" value="NZ_CP023777.1"/>
</dbReference>